<comment type="caution">
    <text evidence="3">The sequence shown here is derived from an EMBL/GenBank/DDBJ whole genome shotgun (WGS) entry which is preliminary data.</text>
</comment>
<gene>
    <name evidence="3" type="ORF">TGCOUG_391700</name>
</gene>
<accession>A0A2G8YAK9</accession>
<evidence type="ECO:0000313" key="4">
    <source>
        <dbReference type="Proteomes" id="UP000236343"/>
    </source>
</evidence>
<dbReference type="VEuPathDB" id="ToxoDB:TGCOUG_391700"/>
<dbReference type="EMBL" id="AGQR02000459">
    <property type="protein sequence ID" value="PIM04308.1"/>
    <property type="molecule type" value="Genomic_DNA"/>
</dbReference>
<organism evidence="3 4">
    <name type="scientific">Toxoplasma gondii COUG</name>
    <dbReference type="NCBI Taxonomy" id="1074873"/>
    <lineage>
        <taxon>Eukaryota</taxon>
        <taxon>Sar</taxon>
        <taxon>Alveolata</taxon>
        <taxon>Apicomplexa</taxon>
        <taxon>Conoidasida</taxon>
        <taxon>Coccidia</taxon>
        <taxon>Eucoccidiorida</taxon>
        <taxon>Eimeriorina</taxon>
        <taxon>Sarcocystidae</taxon>
        <taxon>Toxoplasma</taxon>
    </lineage>
</organism>
<keyword evidence="2" id="KW-0472">Membrane</keyword>
<keyword evidence="2" id="KW-1133">Transmembrane helix</keyword>
<feature type="region of interest" description="Disordered" evidence="1">
    <location>
        <begin position="102"/>
        <end position="130"/>
    </location>
</feature>
<feature type="compositionally biased region" description="Basic and acidic residues" evidence="1">
    <location>
        <begin position="110"/>
        <end position="130"/>
    </location>
</feature>
<evidence type="ECO:0000313" key="3">
    <source>
        <dbReference type="EMBL" id="PIM04308.1"/>
    </source>
</evidence>
<feature type="transmembrane region" description="Helical" evidence="2">
    <location>
        <begin position="213"/>
        <end position="235"/>
    </location>
</feature>
<protein>
    <submittedName>
        <fullName evidence="3">Putative transmembrane protein</fullName>
    </submittedName>
</protein>
<dbReference type="AlphaFoldDB" id="A0A2G8YAK9"/>
<name>A0A2G8YAK9_TOXGO</name>
<proteinExistence type="predicted"/>
<keyword evidence="2 3" id="KW-0812">Transmembrane</keyword>
<feature type="region of interest" description="Disordered" evidence="1">
    <location>
        <begin position="1"/>
        <end position="40"/>
    </location>
</feature>
<reference evidence="3 4" key="1">
    <citation type="journal article" date="2016" name="Nat. Commun.">
        <title>Local admixture of amplified and diversified secreted pathogenesis determinants shapes mosaic Toxoplasma gondii genomes.</title>
        <authorList>
            <person name="Lorenzi H."/>
            <person name="Khan A."/>
            <person name="Behnke M.S."/>
            <person name="Namasivayam S."/>
            <person name="Swapna L.S."/>
            <person name="Hadjithomas M."/>
            <person name="Karamycheva S."/>
            <person name="Pinney D."/>
            <person name="Brunk B.P."/>
            <person name="Ajioka J.W."/>
            <person name="Ajzenberg D."/>
            <person name="Boothroyd J.C."/>
            <person name="Boyle J.P."/>
            <person name="Darde M.L."/>
            <person name="Diaz-Miranda M.A."/>
            <person name="Dubey J.P."/>
            <person name="Fritz H.M."/>
            <person name="Gennari S.M."/>
            <person name="Gregory B.D."/>
            <person name="Kim K."/>
            <person name="Saeij J.P."/>
            <person name="Su C."/>
            <person name="White M.W."/>
            <person name="Zhu X.Q."/>
            <person name="Howe D.K."/>
            <person name="Rosenthal B.M."/>
            <person name="Grigg M.E."/>
            <person name="Parkinson J."/>
            <person name="Liu L."/>
            <person name="Kissinger J.C."/>
            <person name="Roos D.S."/>
            <person name="Sibley L.D."/>
        </authorList>
    </citation>
    <scope>NUCLEOTIDE SEQUENCE [LARGE SCALE GENOMIC DNA]</scope>
    <source>
        <strain evidence="3 4">COUG</strain>
    </source>
</reference>
<evidence type="ECO:0000256" key="2">
    <source>
        <dbReference type="SAM" id="Phobius"/>
    </source>
</evidence>
<dbReference type="Proteomes" id="UP000236343">
    <property type="component" value="Unassembled WGS sequence"/>
</dbReference>
<evidence type="ECO:0000256" key="1">
    <source>
        <dbReference type="SAM" id="MobiDB-lite"/>
    </source>
</evidence>
<sequence length="236" mass="26506">MRSAAKKTIRKEGCRQNEKDGEKRTNHRARKRKDKEGGTGWGALESSTFLVCMQSSSPDRGFWVASPFPPSRLQSLFLFFRLRFRGNVSLVQVPLRLLARRSAPAPRQKPLKDRKEAECEKRETTHDERTTRNQALFARSLGLHVSDATQTIRAAELENHSCTPVDFLSPAKDRVSTSPAVDIRLTASTAYQQLLMTCLPGCLSNRLHLSLPLGLPMNLSLLIFLSLDICASLFLQ</sequence>
<feature type="compositionally biased region" description="Basic and acidic residues" evidence="1">
    <location>
        <begin position="10"/>
        <end position="24"/>
    </location>
</feature>